<keyword evidence="5" id="KW-0539">Nucleus</keyword>
<keyword evidence="8" id="KW-1185">Reference proteome</keyword>
<proteinExistence type="predicted"/>
<gene>
    <name evidence="7" type="ORF">HPB48_005798</name>
</gene>
<protein>
    <submittedName>
        <fullName evidence="7">Uncharacterized protein</fullName>
    </submittedName>
</protein>
<dbReference type="GO" id="GO:0000981">
    <property type="term" value="F:DNA-binding transcription factor activity, RNA polymerase II-specific"/>
    <property type="evidence" value="ECO:0007669"/>
    <property type="project" value="TreeGrafter"/>
</dbReference>
<comment type="subcellular location">
    <subcellularLocation>
        <location evidence="1">Nucleus</location>
    </subcellularLocation>
</comment>
<comment type="caution">
    <text evidence="7">The sequence shown here is derived from an EMBL/GenBank/DDBJ whole genome shotgun (WGS) entry which is preliminary data.</text>
</comment>
<evidence type="ECO:0000256" key="1">
    <source>
        <dbReference type="ARBA" id="ARBA00004123"/>
    </source>
</evidence>
<evidence type="ECO:0000313" key="8">
    <source>
        <dbReference type="Proteomes" id="UP000821853"/>
    </source>
</evidence>
<evidence type="ECO:0000256" key="4">
    <source>
        <dbReference type="ARBA" id="ARBA00023163"/>
    </source>
</evidence>
<evidence type="ECO:0000256" key="3">
    <source>
        <dbReference type="ARBA" id="ARBA00023125"/>
    </source>
</evidence>
<name>A0A9J6FU26_HAELO</name>
<dbReference type="PANTHER" id="PTHR45803:SF5">
    <property type="entry name" value="SOX100B"/>
    <property type="match status" value="1"/>
</dbReference>
<sequence length="94" mass="10760">MEEAERLRCKHKKDHPDYKYQPRRRKPLKGFEPPTSHPQPGGGHQQRTSSSKGRSSSSASQGSSRYILQARQTYTRVNTVHYGSVRSGYQEEAK</sequence>
<reference evidence="7 8" key="1">
    <citation type="journal article" date="2020" name="Cell">
        <title>Large-Scale Comparative Analyses of Tick Genomes Elucidate Their Genetic Diversity and Vector Capacities.</title>
        <authorList>
            <consortium name="Tick Genome and Microbiome Consortium (TIGMIC)"/>
            <person name="Jia N."/>
            <person name="Wang J."/>
            <person name="Shi W."/>
            <person name="Du L."/>
            <person name="Sun Y."/>
            <person name="Zhan W."/>
            <person name="Jiang J.F."/>
            <person name="Wang Q."/>
            <person name="Zhang B."/>
            <person name="Ji P."/>
            <person name="Bell-Sakyi L."/>
            <person name="Cui X.M."/>
            <person name="Yuan T.T."/>
            <person name="Jiang B.G."/>
            <person name="Yang W.F."/>
            <person name="Lam T.T."/>
            <person name="Chang Q.C."/>
            <person name="Ding S.J."/>
            <person name="Wang X.J."/>
            <person name="Zhu J.G."/>
            <person name="Ruan X.D."/>
            <person name="Zhao L."/>
            <person name="Wei J.T."/>
            <person name="Ye R.Z."/>
            <person name="Que T.C."/>
            <person name="Du C.H."/>
            <person name="Zhou Y.H."/>
            <person name="Cheng J.X."/>
            <person name="Dai P.F."/>
            <person name="Guo W.B."/>
            <person name="Han X.H."/>
            <person name="Huang E.J."/>
            <person name="Li L.F."/>
            <person name="Wei W."/>
            <person name="Gao Y.C."/>
            <person name="Liu J.Z."/>
            <person name="Shao H.Z."/>
            <person name="Wang X."/>
            <person name="Wang C.C."/>
            <person name="Yang T.C."/>
            <person name="Huo Q.B."/>
            <person name="Li W."/>
            <person name="Chen H.Y."/>
            <person name="Chen S.E."/>
            <person name="Zhou L.G."/>
            <person name="Ni X.B."/>
            <person name="Tian J.H."/>
            <person name="Sheng Y."/>
            <person name="Liu T."/>
            <person name="Pan Y.S."/>
            <person name="Xia L.Y."/>
            <person name="Li J."/>
            <person name="Zhao F."/>
            <person name="Cao W.C."/>
        </authorList>
    </citation>
    <scope>NUCLEOTIDE SEQUENCE [LARGE SCALE GENOMIC DNA]</scope>
    <source>
        <strain evidence="7">HaeL-2018</strain>
    </source>
</reference>
<dbReference type="GO" id="GO:0005634">
    <property type="term" value="C:nucleus"/>
    <property type="evidence" value="ECO:0007669"/>
    <property type="project" value="UniProtKB-SubCell"/>
</dbReference>
<feature type="compositionally biased region" description="Low complexity" evidence="6">
    <location>
        <begin position="45"/>
        <end position="65"/>
    </location>
</feature>
<dbReference type="OrthoDB" id="6247875at2759"/>
<dbReference type="VEuPathDB" id="VectorBase:HLOH_041630"/>
<keyword evidence="4" id="KW-0804">Transcription</keyword>
<dbReference type="GO" id="GO:0000978">
    <property type="term" value="F:RNA polymerase II cis-regulatory region sequence-specific DNA binding"/>
    <property type="evidence" value="ECO:0007669"/>
    <property type="project" value="TreeGrafter"/>
</dbReference>
<dbReference type="InterPro" id="IPR050917">
    <property type="entry name" value="SOX_TF"/>
</dbReference>
<evidence type="ECO:0000256" key="5">
    <source>
        <dbReference type="ARBA" id="ARBA00023242"/>
    </source>
</evidence>
<dbReference type="EMBL" id="JABSTR010000003">
    <property type="protein sequence ID" value="KAH9365604.1"/>
    <property type="molecule type" value="Genomic_DNA"/>
</dbReference>
<organism evidence="7 8">
    <name type="scientific">Haemaphysalis longicornis</name>
    <name type="common">Bush tick</name>
    <dbReference type="NCBI Taxonomy" id="44386"/>
    <lineage>
        <taxon>Eukaryota</taxon>
        <taxon>Metazoa</taxon>
        <taxon>Ecdysozoa</taxon>
        <taxon>Arthropoda</taxon>
        <taxon>Chelicerata</taxon>
        <taxon>Arachnida</taxon>
        <taxon>Acari</taxon>
        <taxon>Parasitiformes</taxon>
        <taxon>Ixodida</taxon>
        <taxon>Ixodoidea</taxon>
        <taxon>Ixodidae</taxon>
        <taxon>Haemaphysalinae</taxon>
        <taxon>Haemaphysalis</taxon>
    </lineage>
</organism>
<dbReference type="Proteomes" id="UP000821853">
    <property type="component" value="Unassembled WGS sequence"/>
</dbReference>
<keyword evidence="3" id="KW-0238">DNA-binding</keyword>
<accession>A0A9J6FU26</accession>
<dbReference type="PANTHER" id="PTHR45803">
    <property type="entry name" value="SOX100B"/>
    <property type="match status" value="1"/>
</dbReference>
<evidence type="ECO:0000313" key="7">
    <source>
        <dbReference type="EMBL" id="KAH9365604.1"/>
    </source>
</evidence>
<feature type="region of interest" description="Disordered" evidence="6">
    <location>
        <begin position="1"/>
        <end position="69"/>
    </location>
</feature>
<evidence type="ECO:0000256" key="2">
    <source>
        <dbReference type="ARBA" id="ARBA00023015"/>
    </source>
</evidence>
<evidence type="ECO:0000256" key="6">
    <source>
        <dbReference type="SAM" id="MobiDB-lite"/>
    </source>
</evidence>
<keyword evidence="2" id="KW-0805">Transcription regulation</keyword>
<dbReference type="AlphaFoldDB" id="A0A9J6FU26"/>